<feature type="transmembrane region" description="Helical" evidence="6">
    <location>
        <begin position="110"/>
        <end position="133"/>
    </location>
</feature>
<keyword evidence="2" id="KW-1003">Cell membrane</keyword>
<organism evidence="7">
    <name type="scientific">hydrothermal vent metagenome</name>
    <dbReference type="NCBI Taxonomy" id="652676"/>
    <lineage>
        <taxon>unclassified sequences</taxon>
        <taxon>metagenomes</taxon>
        <taxon>ecological metagenomes</taxon>
    </lineage>
</organism>
<evidence type="ECO:0000256" key="5">
    <source>
        <dbReference type="ARBA" id="ARBA00023136"/>
    </source>
</evidence>
<gene>
    <name evidence="7" type="ORF">MNBD_GAMMA06-483</name>
</gene>
<protein>
    <recommendedName>
        <fullName evidence="8">ATP synthase protein I</fullName>
    </recommendedName>
</protein>
<feature type="transmembrane region" description="Helical" evidence="6">
    <location>
        <begin position="46"/>
        <end position="67"/>
    </location>
</feature>
<accession>A0A3B0WH08</accession>
<keyword evidence="4 6" id="KW-1133">Transmembrane helix</keyword>
<evidence type="ECO:0008006" key="8">
    <source>
        <dbReference type="Google" id="ProtNLM"/>
    </source>
</evidence>
<reference evidence="7" key="1">
    <citation type="submission" date="2018-06" db="EMBL/GenBank/DDBJ databases">
        <authorList>
            <person name="Zhirakovskaya E."/>
        </authorList>
    </citation>
    <scope>NUCLEOTIDE SEQUENCE</scope>
</reference>
<dbReference type="GO" id="GO:0005886">
    <property type="term" value="C:plasma membrane"/>
    <property type="evidence" value="ECO:0007669"/>
    <property type="project" value="UniProtKB-SubCell"/>
</dbReference>
<keyword evidence="3 6" id="KW-0812">Transmembrane</keyword>
<evidence type="ECO:0000256" key="1">
    <source>
        <dbReference type="ARBA" id="ARBA00004651"/>
    </source>
</evidence>
<keyword evidence="5 6" id="KW-0472">Membrane</keyword>
<dbReference type="EMBL" id="UOFD01000079">
    <property type="protein sequence ID" value="VAW54601.1"/>
    <property type="molecule type" value="Genomic_DNA"/>
</dbReference>
<evidence type="ECO:0000256" key="4">
    <source>
        <dbReference type="ARBA" id="ARBA00022989"/>
    </source>
</evidence>
<proteinExistence type="predicted"/>
<comment type="subcellular location">
    <subcellularLocation>
        <location evidence="1">Cell membrane</location>
        <topology evidence="1">Multi-pass membrane protein</topology>
    </subcellularLocation>
</comment>
<evidence type="ECO:0000256" key="3">
    <source>
        <dbReference type="ARBA" id="ARBA00022692"/>
    </source>
</evidence>
<evidence type="ECO:0000256" key="2">
    <source>
        <dbReference type="ARBA" id="ARBA00022475"/>
    </source>
</evidence>
<sequence length="141" mass="15377">MQQDQLDLNQQHLQAKKQAILYTQSQLALTIAISLALLFLDAVQAYSALTGGLIATVASAWFAYKVFRVKPDSAAVTMLASAYMGEMYKIILTGALFLSAFVLIRQVSAVALLITYFVIHMTPAMVSMITTAVDNDVGRKN</sequence>
<name>A0A3B0WH08_9ZZZZ</name>
<evidence type="ECO:0000313" key="7">
    <source>
        <dbReference type="EMBL" id="VAW54601.1"/>
    </source>
</evidence>
<evidence type="ECO:0000256" key="6">
    <source>
        <dbReference type="SAM" id="Phobius"/>
    </source>
</evidence>
<feature type="transmembrane region" description="Helical" evidence="6">
    <location>
        <begin position="87"/>
        <end position="104"/>
    </location>
</feature>
<dbReference type="Pfam" id="PF03899">
    <property type="entry name" value="ATP-synt_I"/>
    <property type="match status" value="1"/>
</dbReference>
<dbReference type="AlphaFoldDB" id="A0A3B0WH08"/>
<feature type="transmembrane region" description="Helical" evidence="6">
    <location>
        <begin position="20"/>
        <end position="40"/>
    </location>
</feature>
<dbReference type="InterPro" id="IPR005598">
    <property type="entry name" value="ATP_synth_I"/>
</dbReference>